<organism evidence="2 3">
    <name type="scientific">Streptomyces calidiresistens</name>
    <dbReference type="NCBI Taxonomy" id="1485586"/>
    <lineage>
        <taxon>Bacteria</taxon>
        <taxon>Bacillati</taxon>
        <taxon>Actinomycetota</taxon>
        <taxon>Actinomycetes</taxon>
        <taxon>Kitasatosporales</taxon>
        <taxon>Streptomycetaceae</taxon>
        <taxon>Streptomyces</taxon>
    </lineage>
</organism>
<keyword evidence="3" id="KW-1185">Reference proteome</keyword>
<protein>
    <submittedName>
        <fullName evidence="2">Sensory rhodopsin transducer</fullName>
    </submittedName>
</protein>
<dbReference type="InterPro" id="IPR009794">
    <property type="entry name" value="ASRT"/>
</dbReference>
<dbReference type="RefSeq" id="WP_182661827.1">
    <property type="nucleotide sequence ID" value="NZ_VKHS01000117.1"/>
</dbReference>
<evidence type="ECO:0000313" key="3">
    <source>
        <dbReference type="Proteomes" id="UP000530234"/>
    </source>
</evidence>
<feature type="region of interest" description="Disordered" evidence="1">
    <location>
        <begin position="1"/>
        <end position="20"/>
    </location>
</feature>
<evidence type="ECO:0000256" key="1">
    <source>
        <dbReference type="SAM" id="MobiDB-lite"/>
    </source>
</evidence>
<dbReference type="SUPFAM" id="SSF89232">
    <property type="entry name" value="Hypothetical protein TM1070"/>
    <property type="match status" value="1"/>
</dbReference>
<gene>
    <name evidence="2" type="ORF">FOE67_07640</name>
</gene>
<feature type="compositionally biased region" description="Polar residues" evidence="1">
    <location>
        <begin position="1"/>
        <end position="13"/>
    </location>
</feature>
<comment type="caution">
    <text evidence="2">The sequence shown here is derived from an EMBL/GenBank/DDBJ whole genome shotgun (WGS) entry which is preliminary data.</text>
</comment>
<dbReference type="AlphaFoldDB" id="A0A7W3T1W1"/>
<name>A0A7W3T1W1_9ACTN</name>
<dbReference type="Gene3D" id="2.60.290.11">
    <property type="entry name" value="TM1070-like"/>
    <property type="match status" value="1"/>
</dbReference>
<reference evidence="3" key="1">
    <citation type="submission" date="2019-10" db="EMBL/GenBank/DDBJ databases">
        <title>Streptomyces sp. nov., a novel actinobacterium isolated from alkaline environment.</title>
        <authorList>
            <person name="Golinska P."/>
        </authorList>
    </citation>
    <scope>NUCLEOTIDE SEQUENCE [LARGE SCALE GENOMIC DNA]</scope>
    <source>
        <strain evidence="3">DSM 42108</strain>
    </source>
</reference>
<accession>A0A7W3T1W1</accession>
<dbReference type="InterPro" id="IPR036698">
    <property type="entry name" value="TM1070-like_sf"/>
</dbReference>
<proteinExistence type="predicted"/>
<evidence type="ECO:0000313" key="2">
    <source>
        <dbReference type="EMBL" id="MBB0229390.1"/>
    </source>
</evidence>
<sequence>MSSATGTFETPGSRTWVFPGGHIPVESTGPEPEFTSRDELCLLNAGPEPAAVELTVLHEDREQVGPYPLRVEAGRVRHVRINDLIDPQAVPLGEPYGLVVRSDVPVVAQLTRLDTRRGGLSTAVAPGYWA</sequence>
<dbReference type="PIRSF" id="PIRSF008711">
    <property type="entry name" value="UCP008711"/>
    <property type="match status" value="1"/>
</dbReference>
<dbReference type="Pfam" id="PF07100">
    <property type="entry name" value="ASRT"/>
    <property type="match status" value="1"/>
</dbReference>
<dbReference type="Proteomes" id="UP000530234">
    <property type="component" value="Unassembled WGS sequence"/>
</dbReference>
<dbReference type="EMBL" id="VKHS01000117">
    <property type="protein sequence ID" value="MBB0229390.1"/>
    <property type="molecule type" value="Genomic_DNA"/>
</dbReference>